<evidence type="ECO:0000313" key="2">
    <source>
        <dbReference type="EMBL" id="MBW8727591.1"/>
    </source>
</evidence>
<organism evidence="2 3">
    <name type="scientific">Inquilinus limosus</name>
    <dbReference type="NCBI Taxonomy" id="171674"/>
    <lineage>
        <taxon>Bacteria</taxon>
        <taxon>Pseudomonadati</taxon>
        <taxon>Pseudomonadota</taxon>
        <taxon>Alphaproteobacteria</taxon>
        <taxon>Rhodospirillales</taxon>
        <taxon>Rhodospirillaceae</taxon>
        <taxon>Inquilinus</taxon>
    </lineage>
</organism>
<feature type="transmembrane region" description="Helical" evidence="1">
    <location>
        <begin position="68"/>
        <end position="93"/>
    </location>
</feature>
<evidence type="ECO:0000256" key="1">
    <source>
        <dbReference type="SAM" id="Phobius"/>
    </source>
</evidence>
<dbReference type="Proteomes" id="UP000700706">
    <property type="component" value="Unassembled WGS sequence"/>
</dbReference>
<accession>A0A952FSN8</accession>
<evidence type="ECO:0000313" key="3">
    <source>
        <dbReference type="Proteomes" id="UP000700706"/>
    </source>
</evidence>
<name>A0A952FSN8_9PROT</name>
<protein>
    <recommendedName>
        <fullName evidence="4">PhnA-like protein</fullName>
    </recommendedName>
</protein>
<proteinExistence type="predicted"/>
<evidence type="ECO:0008006" key="4">
    <source>
        <dbReference type="Google" id="ProtNLM"/>
    </source>
</evidence>
<sequence>MVGTYSEYSETRTVVPAVAAAASGVSWGAVFAGAAVAAAVTLALMVLGAGFGLTIVSPWPGSGAGATTFAVTTAIGLIVIQWVASGLGGYVTGRLRTRWTGLHTDEVAFRDTAHGFLAWCVSTLAVAALLGFMTYGAASTGVQATATVASGAAQGATAAAPAAAPADPTGYAIDLLFRPAPNAQAPASGGSDPRQEVARILANAAAAGSLPAADKSYLARLVSQRTGIAQADAEKRVDEMTAQVDATIAKAREAADAARKAGLTTAFTAFLALLIGAFIAAVSASLGGHLRDDRV</sequence>
<keyword evidence="1" id="KW-0812">Transmembrane</keyword>
<dbReference type="EMBL" id="JAEKLZ010000289">
    <property type="protein sequence ID" value="MBW8727591.1"/>
    <property type="molecule type" value="Genomic_DNA"/>
</dbReference>
<reference evidence="2" key="1">
    <citation type="submission" date="2020-06" db="EMBL/GenBank/DDBJ databases">
        <title>Stable isotope informed genome-resolved metagenomics uncovers potential trophic interactions in rhizosphere soil.</title>
        <authorList>
            <person name="Starr E.P."/>
            <person name="Shi S."/>
            <person name="Blazewicz S.J."/>
            <person name="Koch B.J."/>
            <person name="Probst A.J."/>
            <person name="Hungate B.A."/>
            <person name="Pett-Ridge J."/>
            <person name="Firestone M.K."/>
            <person name="Banfield J.F."/>
        </authorList>
    </citation>
    <scope>NUCLEOTIDE SEQUENCE</scope>
    <source>
        <strain evidence="2">YM_69_17</strain>
    </source>
</reference>
<gene>
    <name evidence="2" type="ORF">JF625_20875</name>
</gene>
<feature type="transmembrane region" description="Helical" evidence="1">
    <location>
        <begin position="261"/>
        <end position="286"/>
    </location>
</feature>
<feature type="transmembrane region" description="Helical" evidence="1">
    <location>
        <begin position="113"/>
        <end position="133"/>
    </location>
</feature>
<dbReference type="AlphaFoldDB" id="A0A952FSN8"/>
<feature type="transmembrane region" description="Helical" evidence="1">
    <location>
        <begin position="30"/>
        <end position="56"/>
    </location>
</feature>
<comment type="caution">
    <text evidence="2">The sequence shown here is derived from an EMBL/GenBank/DDBJ whole genome shotgun (WGS) entry which is preliminary data.</text>
</comment>
<keyword evidence="1" id="KW-1133">Transmembrane helix</keyword>
<keyword evidence="1" id="KW-0472">Membrane</keyword>